<dbReference type="InterPro" id="IPR052998">
    <property type="entry name" value="Hetero-Diels-Alderase-like"/>
</dbReference>
<dbReference type="PANTHER" id="PTHR42060:SF1">
    <property type="entry name" value="NHL REPEAT-CONTAINING PROTEIN"/>
    <property type="match status" value="1"/>
</dbReference>
<reference evidence="1" key="1">
    <citation type="submission" date="2020-10" db="EMBL/GenBank/DDBJ databases">
        <title>High-Quality Genome Resource of Clonostachys rosea strain S41 by Oxford Nanopore Long-Read Sequencing.</title>
        <authorList>
            <person name="Wang H."/>
        </authorList>
    </citation>
    <scope>NUCLEOTIDE SEQUENCE</scope>
    <source>
        <strain evidence="1">S41</strain>
    </source>
</reference>
<dbReference type="AlphaFoldDB" id="A0A8H7TNI9"/>
<dbReference type="EMBL" id="JADCTT010000006">
    <property type="protein sequence ID" value="KAF9751120.1"/>
    <property type="molecule type" value="Genomic_DNA"/>
</dbReference>
<dbReference type="SUPFAM" id="SSF63829">
    <property type="entry name" value="Calcium-dependent phosphotriesterase"/>
    <property type="match status" value="1"/>
</dbReference>
<gene>
    <name evidence="1" type="ORF">IM811_015340</name>
</gene>
<organism evidence="1 2">
    <name type="scientific">Bionectria ochroleuca</name>
    <name type="common">Gliocladium roseum</name>
    <dbReference type="NCBI Taxonomy" id="29856"/>
    <lineage>
        <taxon>Eukaryota</taxon>
        <taxon>Fungi</taxon>
        <taxon>Dikarya</taxon>
        <taxon>Ascomycota</taxon>
        <taxon>Pezizomycotina</taxon>
        <taxon>Sordariomycetes</taxon>
        <taxon>Hypocreomycetidae</taxon>
        <taxon>Hypocreales</taxon>
        <taxon>Bionectriaceae</taxon>
        <taxon>Clonostachys</taxon>
    </lineage>
</organism>
<dbReference type="Gene3D" id="2.120.10.30">
    <property type="entry name" value="TolB, C-terminal domain"/>
    <property type="match status" value="1"/>
</dbReference>
<dbReference type="PANTHER" id="PTHR42060">
    <property type="entry name" value="NHL REPEAT-CONTAINING PROTEIN-RELATED"/>
    <property type="match status" value="1"/>
</dbReference>
<evidence type="ECO:0000313" key="1">
    <source>
        <dbReference type="EMBL" id="KAF9751120.1"/>
    </source>
</evidence>
<evidence type="ECO:0008006" key="3">
    <source>
        <dbReference type="Google" id="ProtNLM"/>
    </source>
</evidence>
<accession>A0A8H7TNI9</accession>
<evidence type="ECO:0000313" key="2">
    <source>
        <dbReference type="Proteomes" id="UP000616885"/>
    </source>
</evidence>
<name>A0A8H7TNI9_BIOOC</name>
<protein>
    <recommendedName>
        <fullName evidence="3">SMP-30/Gluconolactonase/LRE-like region domain-containing protein</fullName>
    </recommendedName>
</protein>
<comment type="caution">
    <text evidence="1">The sequence shown here is derived from an EMBL/GenBank/DDBJ whole genome shotgun (WGS) entry which is preliminary data.</text>
</comment>
<proteinExistence type="predicted"/>
<sequence>MRVPFITAIASISYATATNAISQPRLIYEFPNNNTFIENLTVRPNGELVLTTFHDGHIYTINPSAHKSVPKLAVKVPELTGVTGISQIAPDVYAVAAGVVNVSEFKWEAGTGRVFKLDLRKPFIPGKAVLEPVVTMPEAGLLNGMTSLPLYPHIILTVDSKTGVLYRINMDTGAAEVAFWSELFTISQNPIEPLGANGIHVYDDYLYFTNSARGIFGRVKIDALGNQVGDVEQVAQVSSSAPIDDFATGPDGSFYVTLHPESLVNIKPEGNVTVVTDGSSRTKLKGPTAVIFSNDKTKLYITTVGGKSSSYVLTEE</sequence>
<dbReference type="InterPro" id="IPR011042">
    <property type="entry name" value="6-blade_b-propeller_TolB-like"/>
</dbReference>
<dbReference type="Proteomes" id="UP000616885">
    <property type="component" value="Unassembled WGS sequence"/>
</dbReference>